<sequence>MNGEHKIIHSASSSPKAPAKKRIRYTEIPIWAQSVRTTTFWFEQISECSSGSYTSE</sequence>
<evidence type="ECO:0000313" key="1">
    <source>
        <dbReference type="EMBL" id="EHL01728.1"/>
    </source>
</evidence>
<dbReference type="EMBL" id="AGUE01000047">
    <property type="protein sequence ID" value="EHL01728.1"/>
    <property type="molecule type" value="Genomic_DNA"/>
</dbReference>
<dbReference type="HOGENOM" id="CLU_3014344_0_0_1"/>
<proteinExistence type="predicted"/>
<dbReference type="InParanoid" id="H0EIK7"/>
<dbReference type="Proteomes" id="UP000005446">
    <property type="component" value="Unassembled WGS sequence"/>
</dbReference>
<keyword evidence="2" id="KW-1185">Reference proteome</keyword>
<gene>
    <name evidence="1" type="ORF">M7I_2367</name>
</gene>
<dbReference type="AlphaFoldDB" id="H0EIK7"/>
<reference evidence="1 2" key="1">
    <citation type="journal article" date="2012" name="Eukaryot. Cell">
        <title>Genome sequence of the fungus Glarea lozoyensis: the first genome sequence of a species from the Helotiaceae family.</title>
        <authorList>
            <person name="Youssar L."/>
            <person name="Gruening B.A."/>
            <person name="Erxleben A."/>
            <person name="Guenther S."/>
            <person name="Huettel W."/>
        </authorList>
    </citation>
    <scope>NUCLEOTIDE SEQUENCE [LARGE SCALE GENOMIC DNA]</scope>
    <source>
        <strain evidence="2">ATCC 74030 / MF5533</strain>
    </source>
</reference>
<protein>
    <submittedName>
        <fullName evidence="1">Uncharacterized protein</fullName>
    </submittedName>
</protein>
<accession>H0EIK7</accession>
<organism evidence="1 2">
    <name type="scientific">Glarea lozoyensis (strain ATCC 74030 / MF5533)</name>
    <dbReference type="NCBI Taxonomy" id="1104152"/>
    <lineage>
        <taxon>Eukaryota</taxon>
        <taxon>Fungi</taxon>
        <taxon>Dikarya</taxon>
        <taxon>Ascomycota</taxon>
        <taxon>Pezizomycotina</taxon>
        <taxon>Leotiomycetes</taxon>
        <taxon>Helotiales</taxon>
        <taxon>Helotiaceae</taxon>
        <taxon>Glarea</taxon>
    </lineage>
</organism>
<evidence type="ECO:0000313" key="2">
    <source>
        <dbReference type="Proteomes" id="UP000005446"/>
    </source>
</evidence>
<name>H0EIK7_GLAL7</name>
<comment type="caution">
    <text evidence="1">The sequence shown here is derived from an EMBL/GenBank/DDBJ whole genome shotgun (WGS) entry which is preliminary data.</text>
</comment>